<evidence type="ECO:0000256" key="2">
    <source>
        <dbReference type="SAM" id="SignalP"/>
    </source>
</evidence>
<accession>A0A7H8RFI1</accession>
<feature type="signal peptide" evidence="2">
    <location>
        <begin position="1"/>
        <end position="17"/>
    </location>
</feature>
<feature type="compositionally biased region" description="Polar residues" evidence="1">
    <location>
        <begin position="154"/>
        <end position="165"/>
    </location>
</feature>
<dbReference type="EMBL" id="CP055903">
    <property type="protein sequence ID" value="QKX64471.1"/>
    <property type="molecule type" value="Genomic_DNA"/>
</dbReference>
<keyword evidence="4" id="KW-1185">Reference proteome</keyword>
<protein>
    <recommendedName>
        <fullName evidence="5">Siderophore biosynthesis enzyme</fullName>
    </recommendedName>
</protein>
<evidence type="ECO:0000313" key="3">
    <source>
        <dbReference type="EMBL" id="QKX64471.1"/>
    </source>
</evidence>
<keyword evidence="2" id="KW-0732">Signal</keyword>
<dbReference type="Proteomes" id="UP000509510">
    <property type="component" value="Chromosome VI"/>
</dbReference>
<proteinExistence type="predicted"/>
<sequence>MFKSIILIALLATTTLARTDLSGCTSSIAGASIIWYVPGTGELCQFLDCGGGRAPPKTDVPGCPLYTGTATYSPSYLPVTTTGTDTGTDIWAEASVTGSATRQELFTSIPTTESSGLITATTATTAITAAQRSSVVSSATSVSSSTSVSVSNSETPLTSTSTGPVSTGAAVGVTMNGDLGFAVAVAGLVGAAVL</sequence>
<dbReference type="AlphaFoldDB" id="A0A7H8RFI1"/>
<feature type="compositionally biased region" description="Low complexity" evidence="1">
    <location>
        <begin position="144"/>
        <end position="153"/>
    </location>
</feature>
<dbReference type="OrthoDB" id="3942074at2759"/>
<gene>
    <name evidence="3" type="ORF">TRUGW13939_11645</name>
</gene>
<reference evidence="4" key="1">
    <citation type="submission" date="2020-06" db="EMBL/GenBank/DDBJ databases">
        <title>A chromosome-scale genome assembly of Talaromyces rugulosus W13939.</title>
        <authorList>
            <person name="Wang B."/>
            <person name="Guo L."/>
            <person name="Ye K."/>
            <person name="Wang L."/>
        </authorList>
    </citation>
    <scope>NUCLEOTIDE SEQUENCE [LARGE SCALE GENOMIC DNA]</scope>
    <source>
        <strain evidence="4">W13939</strain>
    </source>
</reference>
<organism evidence="3 4">
    <name type="scientific">Talaromyces rugulosus</name>
    <name type="common">Penicillium rugulosum</name>
    <dbReference type="NCBI Taxonomy" id="121627"/>
    <lineage>
        <taxon>Eukaryota</taxon>
        <taxon>Fungi</taxon>
        <taxon>Dikarya</taxon>
        <taxon>Ascomycota</taxon>
        <taxon>Pezizomycotina</taxon>
        <taxon>Eurotiomycetes</taxon>
        <taxon>Eurotiomycetidae</taxon>
        <taxon>Eurotiales</taxon>
        <taxon>Trichocomaceae</taxon>
        <taxon>Talaromyces</taxon>
        <taxon>Talaromyces sect. Islandici</taxon>
    </lineage>
</organism>
<feature type="region of interest" description="Disordered" evidence="1">
    <location>
        <begin position="144"/>
        <end position="166"/>
    </location>
</feature>
<feature type="chain" id="PRO_5028890304" description="Siderophore biosynthesis enzyme" evidence="2">
    <location>
        <begin position="18"/>
        <end position="194"/>
    </location>
</feature>
<evidence type="ECO:0000313" key="4">
    <source>
        <dbReference type="Proteomes" id="UP000509510"/>
    </source>
</evidence>
<dbReference type="RefSeq" id="XP_035350644.1">
    <property type="nucleotide sequence ID" value="XM_035494751.1"/>
</dbReference>
<name>A0A7H8RFI1_TALRU</name>
<evidence type="ECO:0008006" key="5">
    <source>
        <dbReference type="Google" id="ProtNLM"/>
    </source>
</evidence>
<dbReference type="GeneID" id="55999122"/>
<evidence type="ECO:0000256" key="1">
    <source>
        <dbReference type="SAM" id="MobiDB-lite"/>
    </source>
</evidence>
<dbReference type="KEGG" id="trg:TRUGW13939_11645"/>